<comment type="caution">
    <text evidence="2">The sequence shown here is derived from an EMBL/GenBank/DDBJ whole genome shotgun (WGS) entry which is preliminary data.</text>
</comment>
<feature type="compositionally biased region" description="Low complexity" evidence="1">
    <location>
        <begin position="165"/>
        <end position="181"/>
    </location>
</feature>
<keyword evidence="3" id="KW-1185">Reference proteome</keyword>
<organism evidence="2 3">
    <name type="scientific">Halobaculum litoreum</name>
    <dbReference type="NCBI Taxonomy" id="3031998"/>
    <lineage>
        <taxon>Archaea</taxon>
        <taxon>Methanobacteriati</taxon>
        <taxon>Methanobacteriota</taxon>
        <taxon>Stenosarchaea group</taxon>
        <taxon>Halobacteria</taxon>
        <taxon>Halobacteriales</taxon>
        <taxon>Haloferacaceae</taxon>
        <taxon>Halobaculum</taxon>
    </lineage>
</organism>
<feature type="region of interest" description="Disordered" evidence="1">
    <location>
        <begin position="88"/>
        <end position="181"/>
    </location>
</feature>
<feature type="compositionally biased region" description="Basic and acidic residues" evidence="1">
    <location>
        <begin position="118"/>
        <end position="129"/>
    </location>
</feature>
<feature type="compositionally biased region" description="Basic and acidic residues" evidence="1">
    <location>
        <begin position="152"/>
        <end position="164"/>
    </location>
</feature>
<proteinExistence type="predicted"/>
<accession>A0ABD5XR38</accession>
<sequence>MEPFLDGYRRLKTTSVNRRVVASDLRAALNPVTVLAPDEEAEAIVEDIGARLFRYIDRDTTDHLRVTDLAFHDSAGVAADVLSLRGSDARVRGTSRTTARPSPPARGPLPRRRRRPDRPHVRPARDVRPGRVPVVRRLGTRPGRRDRRRRDGRRDTRAGPRLDRAAPAPRADASAPDRQTA</sequence>
<evidence type="ECO:0000256" key="1">
    <source>
        <dbReference type="SAM" id="MobiDB-lite"/>
    </source>
</evidence>
<feature type="compositionally biased region" description="Basic residues" evidence="1">
    <location>
        <begin position="138"/>
        <end position="151"/>
    </location>
</feature>
<name>A0ABD5XR38_9EURY</name>
<gene>
    <name evidence="2" type="ORF">ACFQRB_04395</name>
</gene>
<evidence type="ECO:0000313" key="3">
    <source>
        <dbReference type="Proteomes" id="UP001596368"/>
    </source>
</evidence>
<reference evidence="2 3" key="1">
    <citation type="journal article" date="2019" name="Int. J. Syst. Evol. Microbiol.">
        <title>The Global Catalogue of Microorganisms (GCM) 10K type strain sequencing project: providing services to taxonomists for standard genome sequencing and annotation.</title>
        <authorList>
            <consortium name="The Broad Institute Genomics Platform"/>
            <consortium name="The Broad Institute Genome Sequencing Center for Infectious Disease"/>
            <person name="Wu L."/>
            <person name="Ma J."/>
        </authorList>
    </citation>
    <scope>NUCLEOTIDE SEQUENCE [LARGE SCALE GENOMIC DNA]</scope>
    <source>
        <strain evidence="2 3">DT92</strain>
    </source>
</reference>
<evidence type="ECO:0000313" key="2">
    <source>
        <dbReference type="EMBL" id="MFC7136001.1"/>
    </source>
</evidence>
<dbReference type="EMBL" id="JBHSZG010000001">
    <property type="protein sequence ID" value="MFC7136001.1"/>
    <property type="molecule type" value="Genomic_DNA"/>
</dbReference>
<protein>
    <submittedName>
        <fullName evidence="2">Uncharacterized protein</fullName>
    </submittedName>
</protein>
<dbReference type="Proteomes" id="UP001596368">
    <property type="component" value="Unassembled WGS sequence"/>
</dbReference>
<dbReference type="AlphaFoldDB" id="A0ABD5XR38"/>